<name>A0AAV4VKQ6_CAEEX</name>
<organism evidence="2 3">
    <name type="scientific">Caerostris extrusa</name>
    <name type="common">Bark spider</name>
    <name type="synonym">Caerostris bankana</name>
    <dbReference type="NCBI Taxonomy" id="172846"/>
    <lineage>
        <taxon>Eukaryota</taxon>
        <taxon>Metazoa</taxon>
        <taxon>Ecdysozoa</taxon>
        <taxon>Arthropoda</taxon>
        <taxon>Chelicerata</taxon>
        <taxon>Arachnida</taxon>
        <taxon>Araneae</taxon>
        <taxon>Araneomorphae</taxon>
        <taxon>Entelegynae</taxon>
        <taxon>Araneoidea</taxon>
        <taxon>Araneidae</taxon>
        <taxon>Caerostris</taxon>
    </lineage>
</organism>
<dbReference type="EMBL" id="BPLR01014682">
    <property type="protein sequence ID" value="GIY70539.1"/>
    <property type="molecule type" value="Genomic_DNA"/>
</dbReference>
<gene>
    <name evidence="2" type="ORF">CEXT_668921</name>
</gene>
<reference evidence="2 3" key="1">
    <citation type="submission" date="2021-06" db="EMBL/GenBank/DDBJ databases">
        <title>Caerostris extrusa draft genome.</title>
        <authorList>
            <person name="Kono N."/>
            <person name="Arakawa K."/>
        </authorList>
    </citation>
    <scope>NUCLEOTIDE SEQUENCE [LARGE SCALE GENOMIC DNA]</scope>
</reference>
<dbReference type="Proteomes" id="UP001054945">
    <property type="component" value="Unassembled WGS sequence"/>
</dbReference>
<feature type="region of interest" description="Disordered" evidence="1">
    <location>
        <begin position="43"/>
        <end position="67"/>
    </location>
</feature>
<evidence type="ECO:0000313" key="2">
    <source>
        <dbReference type="EMBL" id="GIY70539.1"/>
    </source>
</evidence>
<evidence type="ECO:0000256" key="1">
    <source>
        <dbReference type="SAM" id="MobiDB-lite"/>
    </source>
</evidence>
<evidence type="ECO:0000313" key="3">
    <source>
        <dbReference type="Proteomes" id="UP001054945"/>
    </source>
</evidence>
<dbReference type="AlphaFoldDB" id="A0AAV4VKQ6"/>
<comment type="caution">
    <text evidence="2">The sequence shown here is derived from an EMBL/GenBank/DDBJ whole genome shotgun (WGS) entry which is preliminary data.</text>
</comment>
<accession>A0AAV4VKQ6</accession>
<keyword evidence="3" id="KW-1185">Reference proteome</keyword>
<sequence length="67" mass="8488">MPKKKKKRKRFTSWIFRYLVYNCCEVVWKCSDEYREWNLMPDITPGKKWKKKDSYIPEKRRSDRREP</sequence>
<feature type="compositionally biased region" description="Basic and acidic residues" evidence="1">
    <location>
        <begin position="52"/>
        <end position="67"/>
    </location>
</feature>
<proteinExistence type="predicted"/>
<protein>
    <submittedName>
        <fullName evidence="2">Uncharacterized protein</fullName>
    </submittedName>
</protein>